<dbReference type="EMBL" id="UYRS01018472">
    <property type="protein sequence ID" value="VDK36172.1"/>
    <property type="molecule type" value="Genomic_DNA"/>
</dbReference>
<feature type="domain" description="PX" evidence="1">
    <location>
        <begin position="83"/>
        <end position="121"/>
    </location>
</feature>
<dbReference type="WBParaSite" id="TASK_0000613101-mRNA-1">
    <property type="protein sequence ID" value="TASK_0000613101-mRNA-1"/>
    <property type="gene ID" value="TASK_0000613101"/>
</dbReference>
<dbReference type="Gene3D" id="3.30.1520.10">
    <property type="entry name" value="Phox-like domain"/>
    <property type="match status" value="1"/>
</dbReference>
<dbReference type="OrthoDB" id="10064318at2759"/>
<evidence type="ECO:0000259" key="1">
    <source>
        <dbReference type="Pfam" id="PF00787"/>
    </source>
</evidence>
<sequence length="271" mass="30308">MDDWGEEKISFELNGTSWVWGALDQESEWNCSIDGCNKAGGLDDAHIEFELQTVMSDALYGRCQRLIGSATLSEPPSDSEGERRVAVSHRFNDFKTLSEILVAAYPYLCIPPLPPNQLSRLSNTYACRCTKLKEIPSLLGKDPDDFRAQSWNEIFSKAAGVFNARASSWNSNTEHFEAISSVLEGFSKTVKRLRKLASVSAKNKEKARSRETALKALSVEAEFHWVLKNQTERLAIELADFCESHAELLVTDANLCDEATDALITKPRHDM</sequence>
<dbReference type="Proteomes" id="UP000282613">
    <property type="component" value="Unassembled WGS sequence"/>
</dbReference>
<evidence type="ECO:0000313" key="4">
    <source>
        <dbReference type="WBParaSite" id="TASK_0000613101-mRNA-1"/>
    </source>
</evidence>
<protein>
    <submittedName>
        <fullName evidence="4">PX domain-containing protein</fullName>
    </submittedName>
</protein>
<dbReference type="InterPro" id="IPR001683">
    <property type="entry name" value="PX_dom"/>
</dbReference>
<proteinExistence type="predicted"/>
<dbReference type="Pfam" id="PF00787">
    <property type="entry name" value="PX"/>
    <property type="match status" value="1"/>
</dbReference>
<evidence type="ECO:0000313" key="2">
    <source>
        <dbReference type="EMBL" id="VDK36172.1"/>
    </source>
</evidence>
<name>A0A0R3W794_TAEAS</name>
<reference evidence="2 3" key="2">
    <citation type="submission" date="2018-11" db="EMBL/GenBank/DDBJ databases">
        <authorList>
            <consortium name="Pathogen Informatics"/>
        </authorList>
    </citation>
    <scope>NUCLEOTIDE SEQUENCE [LARGE SCALE GENOMIC DNA]</scope>
</reference>
<reference evidence="4" key="1">
    <citation type="submission" date="2017-02" db="UniProtKB">
        <authorList>
            <consortium name="WormBaseParasite"/>
        </authorList>
    </citation>
    <scope>IDENTIFICATION</scope>
</reference>
<dbReference type="InterPro" id="IPR036871">
    <property type="entry name" value="PX_dom_sf"/>
</dbReference>
<dbReference type="SUPFAM" id="SSF64268">
    <property type="entry name" value="PX domain"/>
    <property type="match status" value="1"/>
</dbReference>
<gene>
    <name evidence="2" type="ORF">TASK_LOCUS6132</name>
</gene>
<dbReference type="AlphaFoldDB" id="A0A0R3W794"/>
<keyword evidence="3" id="KW-1185">Reference proteome</keyword>
<accession>A0A0R3W794</accession>
<evidence type="ECO:0000313" key="3">
    <source>
        <dbReference type="Proteomes" id="UP000282613"/>
    </source>
</evidence>
<dbReference type="STRING" id="60517.A0A0R3W794"/>
<organism evidence="4">
    <name type="scientific">Taenia asiatica</name>
    <name type="common">Asian tapeworm</name>
    <dbReference type="NCBI Taxonomy" id="60517"/>
    <lineage>
        <taxon>Eukaryota</taxon>
        <taxon>Metazoa</taxon>
        <taxon>Spiralia</taxon>
        <taxon>Lophotrochozoa</taxon>
        <taxon>Platyhelminthes</taxon>
        <taxon>Cestoda</taxon>
        <taxon>Eucestoda</taxon>
        <taxon>Cyclophyllidea</taxon>
        <taxon>Taeniidae</taxon>
        <taxon>Taenia</taxon>
    </lineage>
</organism>
<dbReference type="GO" id="GO:0035091">
    <property type="term" value="F:phosphatidylinositol binding"/>
    <property type="evidence" value="ECO:0007669"/>
    <property type="project" value="InterPro"/>
</dbReference>